<evidence type="ECO:0000313" key="4">
    <source>
        <dbReference type="Proteomes" id="UP000244081"/>
    </source>
</evidence>
<organism evidence="3 4">
    <name type="scientific">Breoghania corrubedonensis</name>
    <dbReference type="NCBI Taxonomy" id="665038"/>
    <lineage>
        <taxon>Bacteria</taxon>
        <taxon>Pseudomonadati</taxon>
        <taxon>Pseudomonadota</taxon>
        <taxon>Alphaproteobacteria</taxon>
        <taxon>Hyphomicrobiales</taxon>
        <taxon>Stappiaceae</taxon>
        <taxon>Breoghania</taxon>
    </lineage>
</organism>
<dbReference type="Gene3D" id="1.10.287.1490">
    <property type="match status" value="1"/>
</dbReference>
<evidence type="ECO:0000313" key="3">
    <source>
        <dbReference type="EMBL" id="PTW59729.1"/>
    </source>
</evidence>
<feature type="coiled-coil region" evidence="1">
    <location>
        <begin position="46"/>
        <end position="154"/>
    </location>
</feature>
<evidence type="ECO:0000256" key="2">
    <source>
        <dbReference type="SAM" id="Phobius"/>
    </source>
</evidence>
<name>A0A2T5V7K2_9HYPH</name>
<keyword evidence="1" id="KW-0175">Coiled coil</keyword>
<keyword evidence="2" id="KW-0812">Transmembrane</keyword>
<accession>A0A2T5V7K2</accession>
<feature type="coiled-coil region" evidence="1">
    <location>
        <begin position="196"/>
        <end position="302"/>
    </location>
</feature>
<dbReference type="EMBL" id="QAYG01000006">
    <property type="protein sequence ID" value="PTW59729.1"/>
    <property type="molecule type" value="Genomic_DNA"/>
</dbReference>
<evidence type="ECO:0000256" key="1">
    <source>
        <dbReference type="SAM" id="Coils"/>
    </source>
</evidence>
<sequence length="382" mass="42123">MINAAMYFALGFLTAGLLMLVLGPALWRRAVRLTRRSVEATSPMTLSEARAARDQLRAEYAVKTRRLELGAEGLKERMIRQELDVTEAREALKTAVLERDEKARNVRELEDREAALRAEIVTRQEEVARLSARLREAERTLVQRGKQIAELTRAAELARSEDVAAVHSAGINMTVVELEEEIAGHKARHTADASRIMRLEGELDGLRRQLEDLEKARPHEGPRPRTSADTALQKMESMIFDLESQKVESQAEITRLSLQLEALRGVSGDNVEGVLASLEAENNALAEELNRLSVEHDQLRGRFDRLNAGEERENHLLRDQITGLAAEIVALTAAMEGEGSQTDRILNGGGTPGGNSLADRIRALRARAGDQKGPAKARAGAS</sequence>
<keyword evidence="2" id="KW-1133">Transmembrane helix</keyword>
<keyword evidence="2" id="KW-0472">Membrane</keyword>
<dbReference type="AlphaFoldDB" id="A0A2T5V7K2"/>
<feature type="transmembrane region" description="Helical" evidence="2">
    <location>
        <begin position="6"/>
        <end position="27"/>
    </location>
</feature>
<proteinExistence type="predicted"/>
<gene>
    <name evidence="3" type="ORF">C8N35_106114</name>
</gene>
<keyword evidence="4" id="KW-1185">Reference proteome</keyword>
<comment type="caution">
    <text evidence="3">The sequence shown here is derived from an EMBL/GenBank/DDBJ whole genome shotgun (WGS) entry which is preliminary data.</text>
</comment>
<dbReference type="Proteomes" id="UP000244081">
    <property type="component" value="Unassembled WGS sequence"/>
</dbReference>
<reference evidence="3 4" key="1">
    <citation type="submission" date="2018-04" db="EMBL/GenBank/DDBJ databases">
        <title>Genomic Encyclopedia of Archaeal and Bacterial Type Strains, Phase II (KMG-II): from individual species to whole genera.</title>
        <authorList>
            <person name="Goeker M."/>
        </authorList>
    </citation>
    <scope>NUCLEOTIDE SEQUENCE [LARGE SCALE GENOMIC DNA]</scope>
    <source>
        <strain evidence="3 4">DSM 23382</strain>
    </source>
</reference>
<protein>
    <submittedName>
        <fullName evidence="3">Uncharacterized protein</fullName>
    </submittedName>
</protein>